<evidence type="ECO:0000313" key="2">
    <source>
        <dbReference type="Proteomes" id="UP000499080"/>
    </source>
</evidence>
<evidence type="ECO:0000313" key="1">
    <source>
        <dbReference type="EMBL" id="GBM41183.1"/>
    </source>
</evidence>
<accession>A0A4Y2FJ98</accession>
<sequence length="242" mass="27525">MSTSDKIVVLTLVPNNFTQNEICEKFSCSRYQVLQANRINLIQISTPKISRERLDSMKAKHILQYLFSSDSVQDVAYRTTLLQFKGDKLRVPQTVLTVLKSHAILLYKQYCSINGYTPLSDSILFKIIKEIKLKHMKSLSGLDNVIVEGLDSITNLLGMANKIFEPSELKQVSLKIEKALLYLKLDHKLHYSSDSYQGIASHCPLFAISDPNDVGFHQICENYNDHSLICPECMDILNCYIS</sequence>
<protein>
    <submittedName>
        <fullName evidence="1">Uncharacterized protein</fullName>
    </submittedName>
</protein>
<reference evidence="1 2" key="1">
    <citation type="journal article" date="2019" name="Sci. Rep.">
        <title>Orb-weaving spider Araneus ventricosus genome elucidates the spidroin gene catalogue.</title>
        <authorList>
            <person name="Kono N."/>
            <person name="Nakamura H."/>
            <person name="Ohtoshi R."/>
            <person name="Moran D.A.P."/>
            <person name="Shinohara A."/>
            <person name="Yoshida Y."/>
            <person name="Fujiwara M."/>
            <person name="Mori M."/>
            <person name="Tomita M."/>
            <person name="Arakawa K."/>
        </authorList>
    </citation>
    <scope>NUCLEOTIDE SEQUENCE [LARGE SCALE GENOMIC DNA]</scope>
</reference>
<proteinExistence type="predicted"/>
<dbReference type="AlphaFoldDB" id="A0A4Y2FJ98"/>
<comment type="caution">
    <text evidence="1">The sequence shown here is derived from an EMBL/GenBank/DDBJ whole genome shotgun (WGS) entry which is preliminary data.</text>
</comment>
<gene>
    <name evidence="1" type="ORF">AVEN_35754_1</name>
</gene>
<dbReference type="EMBL" id="BGPR01000955">
    <property type="protein sequence ID" value="GBM41183.1"/>
    <property type="molecule type" value="Genomic_DNA"/>
</dbReference>
<organism evidence="1 2">
    <name type="scientific">Araneus ventricosus</name>
    <name type="common">Orbweaver spider</name>
    <name type="synonym">Epeira ventricosa</name>
    <dbReference type="NCBI Taxonomy" id="182803"/>
    <lineage>
        <taxon>Eukaryota</taxon>
        <taxon>Metazoa</taxon>
        <taxon>Ecdysozoa</taxon>
        <taxon>Arthropoda</taxon>
        <taxon>Chelicerata</taxon>
        <taxon>Arachnida</taxon>
        <taxon>Araneae</taxon>
        <taxon>Araneomorphae</taxon>
        <taxon>Entelegynae</taxon>
        <taxon>Araneoidea</taxon>
        <taxon>Araneidae</taxon>
        <taxon>Araneus</taxon>
    </lineage>
</organism>
<dbReference type="OrthoDB" id="5964810at2759"/>
<name>A0A4Y2FJ98_ARAVE</name>
<keyword evidence="2" id="KW-1185">Reference proteome</keyword>
<dbReference type="Proteomes" id="UP000499080">
    <property type="component" value="Unassembled WGS sequence"/>
</dbReference>